<feature type="compositionally biased region" description="Low complexity" evidence="1">
    <location>
        <begin position="374"/>
        <end position="387"/>
    </location>
</feature>
<feature type="compositionally biased region" description="Low complexity" evidence="1">
    <location>
        <begin position="167"/>
        <end position="187"/>
    </location>
</feature>
<evidence type="ECO:0000313" key="4">
    <source>
        <dbReference type="Proteomes" id="UP000095283"/>
    </source>
</evidence>
<reference evidence="5" key="1">
    <citation type="submission" date="2016-11" db="UniProtKB">
        <authorList>
            <consortium name="WormBaseParasite"/>
        </authorList>
    </citation>
    <scope>IDENTIFICATION</scope>
</reference>
<name>A0A1I7XKI8_HETBA</name>
<evidence type="ECO:0000259" key="3">
    <source>
        <dbReference type="Pfam" id="PF15249"/>
    </source>
</evidence>
<feature type="region of interest" description="Disordered" evidence="1">
    <location>
        <begin position="308"/>
        <end position="346"/>
    </location>
</feature>
<dbReference type="Proteomes" id="UP000095283">
    <property type="component" value="Unplaced"/>
</dbReference>
<evidence type="ECO:0000256" key="1">
    <source>
        <dbReference type="SAM" id="MobiDB-lite"/>
    </source>
</evidence>
<feature type="compositionally biased region" description="Polar residues" evidence="1">
    <location>
        <begin position="78"/>
        <end position="87"/>
    </location>
</feature>
<dbReference type="InterPro" id="IPR015671">
    <property type="entry name" value="GSCR1_dom"/>
</dbReference>
<feature type="region of interest" description="Disordered" evidence="1">
    <location>
        <begin position="64"/>
        <end position="87"/>
    </location>
</feature>
<feature type="region of interest" description="Disordered" evidence="1">
    <location>
        <begin position="132"/>
        <end position="208"/>
    </location>
</feature>
<feature type="compositionally biased region" description="Low complexity" evidence="1">
    <location>
        <begin position="38"/>
        <end position="48"/>
    </location>
</feature>
<dbReference type="Pfam" id="PF15249">
    <property type="entry name" value="GLTSCR1"/>
    <property type="match status" value="1"/>
</dbReference>
<feature type="compositionally biased region" description="Polar residues" evidence="1">
    <location>
        <begin position="155"/>
        <end position="166"/>
    </location>
</feature>
<feature type="domain" description="GLTSCR protein conserved" evidence="3">
    <location>
        <begin position="549"/>
        <end position="596"/>
    </location>
</feature>
<feature type="region of interest" description="Disordered" evidence="1">
    <location>
        <begin position="359"/>
        <end position="387"/>
    </location>
</feature>
<feature type="compositionally biased region" description="Low complexity" evidence="1">
    <location>
        <begin position="308"/>
        <end position="318"/>
    </location>
</feature>
<sequence>MSFPEEDDWLGGYGLDDYNKCTSPLGADTSLSLAGVSVREPSPVSPSRDLGGIPFGDNSLSVPMRDFSFGNEPPRLSPESSYQSMAPLQSTSYDPTAVHTQIDASYNSFEQPSIIVNGHYARPLDQPIPQQQFFQQQPDPPPPPLATMSLHHHQSQASGSVMQQMLSTPPVRQTSTPQQQQPPSRQRLIQPKTQNNGRKRTSGAANNNSVGAVLTKANRIAASTSSDVQSQGGSRNTTEVRICGEDSVRVSQITSEITQLQDQQAKFGIDNKGRIVELESERANIFLKALTSQHVGETVLNQVAQVAAAARQSPQPRSNVNRSRSHHARTSSQFDVAPDSPQYQPQMYLSQYPTTSTAQFHDYSSNHTQPQVIHQQTQPSHPQQNQRQVFRTGSVVYQNSSQVPQGAVYVQSVPPPAQAQYSQPTVGQVVRQQHQLRHVSGGQQVMVQQHVLIPPGSNRTHLVQQQQQQQLVPSQVIIPTSQSQAQVLVVQHVSSAQCKKRLEEKRGLRQLRFVFSYILFKYILLFHPLFLVHINIHYFRIREYFNKLHSSLNHPDTEIPFTNLNDVLQRLLPYHSYGEPSLKEEQLEQCETIFKSIGIMRLSQIIFIFL</sequence>
<keyword evidence="2" id="KW-0812">Transmembrane</keyword>
<keyword evidence="4" id="KW-1185">Reference proteome</keyword>
<dbReference type="WBParaSite" id="Hba_18019">
    <property type="protein sequence ID" value="Hba_18019"/>
    <property type="gene ID" value="Hba_18019"/>
</dbReference>
<keyword evidence="2" id="KW-0472">Membrane</keyword>
<feature type="region of interest" description="Disordered" evidence="1">
    <location>
        <begin position="38"/>
        <end position="57"/>
    </location>
</feature>
<accession>A0A1I7XKI8</accession>
<proteinExistence type="predicted"/>
<keyword evidence="2" id="KW-1133">Transmembrane helix</keyword>
<evidence type="ECO:0000313" key="5">
    <source>
        <dbReference type="WBParaSite" id="Hba_18019"/>
    </source>
</evidence>
<dbReference type="AlphaFoldDB" id="A0A1I7XKI8"/>
<feature type="transmembrane region" description="Helical" evidence="2">
    <location>
        <begin position="514"/>
        <end position="539"/>
    </location>
</feature>
<protein>
    <submittedName>
        <fullName evidence="5">GLTSCR1 domain-containing protein</fullName>
    </submittedName>
</protein>
<evidence type="ECO:0000256" key="2">
    <source>
        <dbReference type="SAM" id="Phobius"/>
    </source>
</evidence>
<feature type="compositionally biased region" description="Polar residues" evidence="1">
    <location>
        <begin position="359"/>
        <end position="373"/>
    </location>
</feature>
<organism evidence="4 5">
    <name type="scientific">Heterorhabditis bacteriophora</name>
    <name type="common">Entomopathogenic nematode worm</name>
    <dbReference type="NCBI Taxonomy" id="37862"/>
    <lineage>
        <taxon>Eukaryota</taxon>
        <taxon>Metazoa</taxon>
        <taxon>Ecdysozoa</taxon>
        <taxon>Nematoda</taxon>
        <taxon>Chromadorea</taxon>
        <taxon>Rhabditida</taxon>
        <taxon>Rhabditina</taxon>
        <taxon>Rhabditomorpha</taxon>
        <taxon>Strongyloidea</taxon>
        <taxon>Heterorhabditidae</taxon>
        <taxon>Heterorhabditis</taxon>
    </lineage>
</organism>